<organism evidence="2 3">
    <name type="scientific">Nitrospirillum amazonense</name>
    <dbReference type="NCBI Taxonomy" id="28077"/>
    <lineage>
        <taxon>Bacteria</taxon>
        <taxon>Pseudomonadati</taxon>
        <taxon>Pseudomonadota</taxon>
        <taxon>Alphaproteobacteria</taxon>
        <taxon>Rhodospirillales</taxon>
        <taxon>Azospirillaceae</taxon>
        <taxon>Nitrospirillum</taxon>
    </lineage>
</organism>
<evidence type="ECO:0000313" key="2">
    <source>
        <dbReference type="EMBL" id="TWB67768.1"/>
    </source>
</evidence>
<evidence type="ECO:0000313" key="3">
    <source>
        <dbReference type="Proteomes" id="UP000320516"/>
    </source>
</evidence>
<accession>A0A560J9A0</accession>
<sequence length="41" mass="4035">MFQGGKEDTTVGDTVPADGGASTKCTGMKDGTAGVSSPFLI</sequence>
<feature type="region of interest" description="Disordered" evidence="1">
    <location>
        <begin position="1"/>
        <end position="41"/>
    </location>
</feature>
<dbReference type="AlphaFoldDB" id="A0A560J9A0"/>
<name>A0A560J9A0_9PROT</name>
<gene>
    <name evidence="2" type="ORF">FBZ87_11310</name>
</gene>
<dbReference type="Proteomes" id="UP000320516">
    <property type="component" value="Unassembled WGS sequence"/>
</dbReference>
<evidence type="ECO:0000256" key="1">
    <source>
        <dbReference type="SAM" id="MobiDB-lite"/>
    </source>
</evidence>
<proteinExistence type="predicted"/>
<comment type="caution">
    <text evidence="2">The sequence shown here is derived from an EMBL/GenBank/DDBJ whole genome shotgun (WGS) entry which is preliminary data.</text>
</comment>
<protein>
    <submittedName>
        <fullName evidence="2">Uncharacterized protein</fullName>
    </submittedName>
</protein>
<reference evidence="2 3" key="1">
    <citation type="submission" date="2019-06" db="EMBL/GenBank/DDBJ databases">
        <title>Genomic Encyclopedia of Type Strains, Phase IV (KMG-V): Genome sequencing to study the core and pangenomes of soil and plant-associated prokaryotes.</title>
        <authorList>
            <person name="Whitman W."/>
        </authorList>
    </citation>
    <scope>NUCLEOTIDE SEQUENCE [LARGE SCALE GENOMIC DNA]</scope>
    <source>
        <strain evidence="2 3">BR 12005</strain>
    </source>
</reference>
<dbReference type="EMBL" id="VITV01000013">
    <property type="protein sequence ID" value="TWB67768.1"/>
    <property type="molecule type" value="Genomic_DNA"/>
</dbReference>